<feature type="binding site" evidence="3">
    <location>
        <position position="58"/>
    </location>
    <ligand>
        <name>substrate</name>
    </ligand>
</feature>
<feature type="binding site" evidence="3">
    <location>
        <position position="222"/>
    </location>
    <ligand>
        <name>NAD(+)</name>
        <dbReference type="ChEBI" id="CHEBI:57540"/>
    </ligand>
</feature>
<comment type="catalytic activity">
    <reaction evidence="3">
        <text>N(6)-acetyl-L-lysyl-[protein] + NAD(+) + H2O = 2''-O-acetyl-ADP-D-ribose + nicotinamide + L-lysyl-[protein]</text>
        <dbReference type="Rhea" id="RHEA:43636"/>
        <dbReference type="Rhea" id="RHEA-COMP:9752"/>
        <dbReference type="Rhea" id="RHEA-COMP:10731"/>
        <dbReference type="ChEBI" id="CHEBI:15377"/>
        <dbReference type="ChEBI" id="CHEBI:17154"/>
        <dbReference type="ChEBI" id="CHEBI:29969"/>
        <dbReference type="ChEBI" id="CHEBI:57540"/>
        <dbReference type="ChEBI" id="CHEBI:61930"/>
        <dbReference type="ChEBI" id="CHEBI:83767"/>
        <dbReference type="EC" id="2.3.1.286"/>
    </reaction>
</comment>
<feature type="binding site" evidence="3 4">
    <location>
        <position position="138"/>
    </location>
    <ligand>
        <name>Zn(2+)</name>
        <dbReference type="ChEBI" id="CHEBI:29105"/>
    </ligand>
</feature>
<feature type="active site" description="Proton acceptor" evidence="3 4">
    <location>
        <position position="111"/>
    </location>
</feature>
<dbReference type="HAMAP" id="MF_01121">
    <property type="entry name" value="Sirtuin_ClassIII"/>
    <property type="match status" value="1"/>
</dbReference>
<dbReference type="SUPFAM" id="SSF52467">
    <property type="entry name" value="DHS-like NAD/FAD-binding domain"/>
    <property type="match status" value="1"/>
</dbReference>
<feature type="binding site" evidence="3">
    <location>
        <begin position="93"/>
        <end position="96"/>
    </location>
    <ligand>
        <name>NAD(+)</name>
        <dbReference type="ChEBI" id="CHEBI:57540"/>
    </ligand>
</feature>
<dbReference type="InterPro" id="IPR050134">
    <property type="entry name" value="NAD-dep_sirtuin_deacylases"/>
</dbReference>
<dbReference type="GO" id="GO:0008270">
    <property type="term" value="F:zinc ion binding"/>
    <property type="evidence" value="ECO:0007669"/>
    <property type="project" value="UniProtKB-UniRule"/>
</dbReference>
<evidence type="ECO:0000256" key="2">
    <source>
        <dbReference type="ARBA" id="ARBA00023027"/>
    </source>
</evidence>
<keyword evidence="2 3" id="KW-0520">NAD</keyword>
<evidence type="ECO:0000256" key="1">
    <source>
        <dbReference type="ARBA" id="ARBA00022679"/>
    </source>
</evidence>
<dbReference type="PANTHER" id="PTHR11085:SF4">
    <property type="entry name" value="NAD-DEPENDENT PROTEIN DEACYLASE"/>
    <property type="match status" value="1"/>
</dbReference>
<dbReference type="OrthoDB" id="9800582at2"/>
<feature type="binding site" evidence="3 4">
    <location>
        <position position="119"/>
    </location>
    <ligand>
        <name>Zn(2+)</name>
        <dbReference type="ChEBI" id="CHEBI:29105"/>
    </ligand>
</feature>
<accession>A0A1I4AKG6</accession>
<keyword evidence="3 4" id="KW-0862">Zinc</keyword>
<feature type="binding site" evidence="3">
    <location>
        <begin position="178"/>
        <end position="180"/>
    </location>
    <ligand>
        <name>NAD(+)</name>
        <dbReference type="ChEBI" id="CHEBI:57540"/>
    </ligand>
</feature>
<sequence>MDIQNIFVLTGAGISAESGLGTFRDRGGVWSRFDPMKLATPEAFAADPVLVHDFYNMRRRDAMKAEPNPAHAALARLEADLAKRGGELFLCTQNVDDLHERAGSRAVTHIHGELLRARCTACGESRPWREDLSVATSCPHCGATGGMRPDVVWFGEMPKHLVAIEDALLKADLFVAIGTSGAVYPAAGYAAQAREFGIPTLALNLEAADNAGMFARTRLGPASETVPAFVADLLAGGDGSG</sequence>
<dbReference type="GO" id="GO:0005737">
    <property type="term" value="C:cytoplasm"/>
    <property type="evidence" value="ECO:0007669"/>
    <property type="project" value="UniProtKB-SubCell"/>
</dbReference>
<feature type="binding site" evidence="3">
    <location>
        <begin position="11"/>
        <end position="30"/>
    </location>
    <ligand>
        <name>NAD(+)</name>
        <dbReference type="ChEBI" id="CHEBI:57540"/>
    </ligand>
</feature>
<feature type="binding site" evidence="3 4">
    <location>
        <position position="141"/>
    </location>
    <ligand>
        <name>Zn(2+)</name>
        <dbReference type="ChEBI" id="CHEBI:29105"/>
    </ligand>
</feature>
<dbReference type="CDD" id="cd01412">
    <property type="entry name" value="SIRT5_Af1_CobB"/>
    <property type="match status" value="1"/>
</dbReference>
<feature type="binding site" evidence="3">
    <location>
        <position position="55"/>
    </location>
    <ligand>
        <name>substrate</name>
    </ligand>
</feature>
<dbReference type="EC" id="2.3.1.286" evidence="3"/>
<name>A0A1I4AKG6_9HYPH</name>
<dbReference type="Pfam" id="PF02146">
    <property type="entry name" value="SIR2"/>
    <property type="match status" value="1"/>
</dbReference>
<dbReference type="Proteomes" id="UP000198804">
    <property type="component" value="Unassembled WGS sequence"/>
</dbReference>
<dbReference type="GO" id="GO:0070403">
    <property type="term" value="F:NAD+ binding"/>
    <property type="evidence" value="ECO:0007669"/>
    <property type="project" value="UniProtKB-UniRule"/>
</dbReference>
<comment type="cofactor">
    <cofactor evidence="3">
        <name>Zn(2+)</name>
        <dbReference type="ChEBI" id="CHEBI:29105"/>
    </cofactor>
    <text evidence="3">Binds 1 zinc ion per subunit.</text>
</comment>
<dbReference type="AlphaFoldDB" id="A0A1I4AKG6"/>
<dbReference type="InterPro" id="IPR026590">
    <property type="entry name" value="Ssirtuin_cat_dom"/>
</dbReference>
<feature type="domain" description="Deacetylase sirtuin-type" evidence="5">
    <location>
        <begin position="1"/>
        <end position="236"/>
    </location>
</feature>
<dbReference type="Gene3D" id="3.40.50.1220">
    <property type="entry name" value="TPP-binding domain"/>
    <property type="match status" value="1"/>
</dbReference>
<dbReference type="RefSeq" id="WP_091942501.1">
    <property type="nucleotide sequence ID" value="NZ_FOSV01000002.1"/>
</dbReference>
<keyword evidence="3 4" id="KW-0479">Metal-binding</keyword>
<comment type="catalytic activity">
    <reaction evidence="3">
        <text>N(6)-succinyl-L-lysyl-[protein] + NAD(+) + H2O = 2''-O-succinyl-ADP-D-ribose + nicotinamide + L-lysyl-[protein]</text>
        <dbReference type="Rhea" id="RHEA:47668"/>
        <dbReference type="Rhea" id="RHEA-COMP:9752"/>
        <dbReference type="Rhea" id="RHEA-COMP:11877"/>
        <dbReference type="ChEBI" id="CHEBI:15377"/>
        <dbReference type="ChEBI" id="CHEBI:17154"/>
        <dbReference type="ChEBI" id="CHEBI:29969"/>
        <dbReference type="ChEBI" id="CHEBI:57540"/>
        <dbReference type="ChEBI" id="CHEBI:87830"/>
        <dbReference type="ChEBI" id="CHEBI:87832"/>
    </reaction>
</comment>
<comment type="subcellular location">
    <subcellularLocation>
        <location evidence="3">Cytoplasm</location>
    </subcellularLocation>
</comment>
<comment type="similarity">
    <text evidence="3">Belongs to the sirtuin family. Class III subfamily.</text>
</comment>
<proteinExistence type="inferred from homology"/>
<organism evidence="6 7">
    <name type="scientific">Methylorubrum salsuginis</name>
    <dbReference type="NCBI Taxonomy" id="414703"/>
    <lineage>
        <taxon>Bacteria</taxon>
        <taxon>Pseudomonadati</taxon>
        <taxon>Pseudomonadota</taxon>
        <taxon>Alphaproteobacteria</taxon>
        <taxon>Hyphomicrobiales</taxon>
        <taxon>Methylobacteriaceae</taxon>
        <taxon>Methylorubrum</taxon>
    </lineage>
</organism>
<evidence type="ECO:0000256" key="4">
    <source>
        <dbReference type="PROSITE-ProRule" id="PRU00236"/>
    </source>
</evidence>
<dbReference type="InterPro" id="IPR026591">
    <property type="entry name" value="Sirtuin_cat_small_dom_sf"/>
</dbReference>
<dbReference type="STRING" id="414703.SAMN04488125_102422"/>
<protein>
    <recommendedName>
        <fullName evidence="3">NAD-dependent protein deacylase</fullName>
        <ecNumber evidence="3">2.3.1.286</ecNumber>
    </recommendedName>
    <alternativeName>
        <fullName evidence="3">Regulatory protein SIR2 homolog</fullName>
    </alternativeName>
</protein>
<keyword evidence="3" id="KW-0963">Cytoplasm</keyword>
<dbReference type="PROSITE" id="PS50305">
    <property type="entry name" value="SIRTUIN"/>
    <property type="match status" value="1"/>
</dbReference>
<keyword evidence="7" id="KW-1185">Reference proteome</keyword>
<comment type="function">
    <text evidence="3">NAD-dependent lysine deacetylase and desuccinylase that specifically removes acetyl and succinyl groups on target proteins. Modulates the activities of several proteins which are inactive in their acylated form.</text>
</comment>
<dbReference type="InterPro" id="IPR029035">
    <property type="entry name" value="DHS-like_NAD/FAD-binding_dom"/>
</dbReference>
<feature type="binding site" evidence="3 4">
    <location>
        <position position="122"/>
    </location>
    <ligand>
        <name>Zn(2+)</name>
        <dbReference type="ChEBI" id="CHEBI:29105"/>
    </ligand>
</feature>
<evidence type="ECO:0000313" key="7">
    <source>
        <dbReference type="Proteomes" id="UP000198804"/>
    </source>
</evidence>
<dbReference type="GO" id="GO:0017136">
    <property type="term" value="F:histone deacetylase activity, NAD-dependent"/>
    <property type="evidence" value="ECO:0007669"/>
    <property type="project" value="TreeGrafter"/>
</dbReference>
<dbReference type="PANTHER" id="PTHR11085">
    <property type="entry name" value="NAD-DEPENDENT PROTEIN DEACYLASE SIRTUIN-5, MITOCHONDRIAL-RELATED"/>
    <property type="match status" value="1"/>
</dbReference>
<dbReference type="Gene3D" id="3.30.1600.10">
    <property type="entry name" value="SIR2/SIRT2 'Small Domain"/>
    <property type="match status" value="1"/>
</dbReference>
<dbReference type="EMBL" id="FOSV01000002">
    <property type="protein sequence ID" value="SFK56457.1"/>
    <property type="molecule type" value="Genomic_DNA"/>
</dbReference>
<comment type="domain">
    <text evidence="3">2 residues (Tyr-55 and Arg-58) present in a large hydrophobic pocket are probably involved in substrate specificity. They are important for desuccinylation activity, but dispensable for deacetylation activity.</text>
</comment>
<gene>
    <name evidence="3" type="primary">cobB</name>
    <name evidence="6" type="ORF">SAMN04488125_102422</name>
</gene>
<evidence type="ECO:0000313" key="6">
    <source>
        <dbReference type="EMBL" id="SFK56457.1"/>
    </source>
</evidence>
<dbReference type="GO" id="GO:0036054">
    <property type="term" value="F:protein-malonyllysine demalonylase activity"/>
    <property type="evidence" value="ECO:0007669"/>
    <property type="project" value="InterPro"/>
</dbReference>
<dbReference type="GO" id="GO:0036055">
    <property type="term" value="F:protein-succinyllysine desuccinylase activity"/>
    <property type="evidence" value="ECO:0007669"/>
    <property type="project" value="UniProtKB-UniRule"/>
</dbReference>
<evidence type="ECO:0000256" key="3">
    <source>
        <dbReference type="HAMAP-Rule" id="MF_01121"/>
    </source>
</evidence>
<reference evidence="7" key="1">
    <citation type="submission" date="2016-10" db="EMBL/GenBank/DDBJ databases">
        <authorList>
            <person name="Varghese N."/>
            <person name="Submissions S."/>
        </authorList>
    </citation>
    <scope>NUCLEOTIDE SEQUENCE [LARGE SCALE GENOMIC DNA]</scope>
    <source>
        <strain evidence="7">CGMCC 1.6474</strain>
    </source>
</reference>
<evidence type="ECO:0000259" key="5">
    <source>
        <dbReference type="PROSITE" id="PS50305"/>
    </source>
</evidence>
<keyword evidence="1" id="KW-0808">Transferase</keyword>
<dbReference type="InterPro" id="IPR027546">
    <property type="entry name" value="Sirtuin_class_III"/>
</dbReference>
<dbReference type="InterPro" id="IPR003000">
    <property type="entry name" value="Sirtuin"/>
</dbReference>
<feature type="binding site" evidence="3">
    <location>
        <begin position="204"/>
        <end position="206"/>
    </location>
    <ligand>
        <name>NAD(+)</name>
        <dbReference type="ChEBI" id="CHEBI:57540"/>
    </ligand>
</feature>